<organism evidence="2 3">
    <name type="scientific">Paenibacillus agri</name>
    <dbReference type="NCBI Taxonomy" id="2744309"/>
    <lineage>
        <taxon>Bacteria</taxon>
        <taxon>Bacillati</taxon>
        <taxon>Bacillota</taxon>
        <taxon>Bacilli</taxon>
        <taxon>Bacillales</taxon>
        <taxon>Paenibacillaceae</taxon>
        <taxon>Paenibacillus</taxon>
    </lineage>
</organism>
<protein>
    <submittedName>
        <fullName evidence="2">Uncharacterized protein</fullName>
    </submittedName>
</protein>
<reference evidence="2" key="1">
    <citation type="submission" date="2020-06" db="EMBL/GenBank/DDBJ databases">
        <title>Paenibacillus sp. nov., isolated from soil.</title>
        <authorList>
            <person name="Seo Y.L."/>
        </authorList>
    </citation>
    <scope>NUCLEOTIDE SEQUENCE [LARGE SCALE GENOMIC DNA]</scope>
    <source>
        <strain evidence="2">JW14</strain>
    </source>
</reference>
<accession>A0A850EXT7</accession>
<keyword evidence="1" id="KW-0812">Transmembrane</keyword>
<dbReference type="RefSeq" id="WP_175374621.1">
    <property type="nucleotide sequence ID" value="NZ_JABWCS010000221.1"/>
</dbReference>
<gene>
    <name evidence="2" type="ORF">HPT30_28485</name>
</gene>
<evidence type="ECO:0000256" key="1">
    <source>
        <dbReference type="SAM" id="Phobius"/>
    </source>
</evidence>
<evidence type="ECO:0000313" key="2">
    <source>
        <dbReference type="EMBL" id="NUU64297.1"/>
    </source>
</evidence>
<keyword evidence="3" id="KW-1185">Reference proteome</keyword>
<keyword evidence="1" id="KW-0472">Membrane</keyword>
<dbReference type="AlphaFoldDB" id="A0A850EXT7"/>
<dbReference type="EMBL" id="JABWCS010000221">
    <property type="protein sequence ID" value="NUU64297.1"/>
    <property type="molecule type" value="Genomic_DNA"/>
</dbReference>
<dbReference type="Proteomes" id="UP000564806">
    <property type="component" value="Unassembled WGS sequence"/>
</dbReference>
<sequence length="127" mass="14743">MKERTAKSTLQVFLFISIVFIITSLIQLLLNIVQERPAWVLTLVSLPLPMFVFLAVVIILDLAKQDFMILKGRLTTIRGNKVIVKTSNEREKKFNITSNQMRELEKDKDIEITYYKRTKTVINVTNV</sequence>
<feature type="transmembrane region" description="Helical" evidence="1">
    <location>
        <begin position="39"/>
        <end position="63"/>
    </location>
</feature>
<name>A0A850EXT7_9BACL</name>
<evidence type="ECO:0000313" key="3">
    <source>
        <dbReference type="Proteomes" id="UP000564806"/>
    </source>
</evidence>
<proteinExistence type="predicted"/>
<comment type="caution">
    <text evidence="2">The sequence shown here is derived from an EMBL/GenBank/DDBJ whole genome shotgun (WGS) entry which is preliminary data.</text>
</comment>
<keyword evidence="1" id="KW-1133">Transmembrane helix</keyword>
<feature type="transmembrane region" description="Helical" evidence="1">
    <location>
        <begin position="12"/>
        <end position="33"/>
    </location>
</feature>